<keyword evidence="1" id="KW-0812">Transmembrane</keyword>
<feature type="transmembrane region" description="Helical" evidence="1">
    <location>
        <begin position="278"/>
        <end position="300"/>
    </location>
</feature>
<evidence type="ECO:0000313" key="4">
    <source>
        <dbReference type="Proteomes" id="UP000058925"/>
    </source>
</evidence>
<keyword evidence="1" id="KW-1133">Transmembrane helix</keyword>
<keyword evidence="4" id="KW-1185">Reference proteome</keyword>
<dbReference type="EMBL" id="CP012850">
    <property type="protein sequence ID" value="ALI34367.1"/>
    <property type="molecule type" value="Genomic_DNA"/>
</dbReference>
<dbReference type="AlphaFoldDB" id="A0A654LTL5"/>
<dbReference type="Proteomes" id="UP000058925">
    <property type="component" value="Chromosome"/>
</dbReference>
<keyword evidence="1" id="KW-0472">Membrane</keyword>
<accession>A0A654LTL5</accession>
<sequence length="373" mass="40273">MENMKCVYSMNLNLTQNWLSHKVFQNDMTARIKYFFILCMASIVLVPLVIPDNAFAFQVISGNQISIQEPVQDEVIIFGETVYVDAPVRGAIIFANTIDVNAPIEGDLLLAGRQVTVNADVSGKIVAAGNIIDLGGESTNVILAANSVHFEPTSVVNKDAYVAGGSINNEGNISGQLVAMTDDFQNNGTVGDLEIRSQDSMMPDIEGWLSLFGILFVIGFGILGIILVKLLPKQFDSVRLVMKKSIIKNTVVGFLLIILFVVVIVLSAITVVGMPVSVFGLLVLLIGLILSSLVISFVIGKKILELLGRKSSGDLHNISSFLIGFVILNLLYAVPIPYFGQIVQVIVTSMGFGAIYYAVRKSRSPVSGEKVSI</sequence>
<evidence type="ECO:0000313" key="3">
    <source>
        <dbReference type="EMBL" id="ALI34367.1"/>
    </source>
</evidence>
<dbReference type="InterPro" id="IPR058486">
    <property type="entry name" value="DUF8173"/>
</dbReference>
<feature type="transmembrane region" description="Helical" evidence="1">
    <location>
        <begin position="312"/>
        <end position="332"/>
    </location>
</feature>
<feature type="domain" description="DUF8173" evidence="2">
    <location>
        <begin position="214"/>
        <end position="361"/>
    </location>
</feature>
<evidence type="ECO:0000259" key="2">
    <source>
        <dbReference type="Pfam" id="PF26514"/>
    </source>
</evidence>
<proteinExistence type="predicted"/>
<name>A0A654LTL5_9ARCH</name>
<reference evidence="4" key="1">
    <citation type="submission" date="2015-10" db="EMBL/GenBank/DDBJ databases">
        <title>Niche specialization of a soil ammonia-oxidizing archaeon, Candidatus Nitrosocosmicus oleophilus.</title>
        <authorList>
            <person name="Jung M.-Y."/>
            <person name="Rhee S.-K."/>
        </authorList>
    </citation>
    <scope>NUCLEOTIDE SEQUENCE [LARGE SCALE GENOMIC DNA]</scope>
    <source>
        <strain evidence="4">MY3</strain>
    </source>
</reference>
<organism evidence="3 4">
    <name type="scientific">Candidatus Nitrosocosmicus oleophilus</name>
    <dbReference type="NCBI Taxonomy" id="1353260"/>
    <lineage>
        <taxon>Archaea</taxon>
        <taxon>Nitrososphaerota</taxon>
        <taxon>Nitrososphaeria</taxon>
        <taxon>Nitrososphaerales</taxon>
        <taxon>Nitrososphaeraceae</taxon>
        <taxon>Candidatus Nitrosocosmicus</taxon>
    </lineage>
</organism>
<protein>
    <recommendedName>
        <fullName evidence="2">DUF8173 domain-containing protein</fullName>
    </recommendedName>
</protein>
<dbReference type="KEGG" id="taa:NMY3_00153"/>
<dbReference type="Pfam" id="PF26514">
    <property type="entry name" value="DUF8173"/>
    <property type="match status" value="1"/>
</dbReference>
<feature type="transmembrane region" description="Helical" evidence="1">
    <location>
        <begin position="251"/>
        <end position="272"/>
    </location>
</feature>
<gene>
    <name evidence="3" type="ORF">NMY3_00153</name>
</gene>
<feature type="transmembrane region" description="Helical" evidence="1">
    <location>
        <begin position="208"/>
        <end position="231"/>
    </location>
</feature>
<feature type="transmembrane region" description="Helical" evidence="1">
    <location>
        <begin position="32"/>
        <end position="50"/>
    </location>
</feature>
<evidence type="ECO:0000256" key="1">
    <source>
        <dbReference type="SAM" id="Phobius"/>
    </source>
</evidence>